<dbReference type="InterPro" id="IPR029063">
    <property type="entry name" value="SAM-dependent_MTases_sf"/>
</dbReference>
<dbReference type="Pfam" id="PF13649">
    <property type="entry name" value="Methyltransf_25"/>
    <property type="match status" value="1"/>
</dbReference>
<gene>
    <name evidence="2" type="ORF">EDM59_18395</name>
</gene>
<organism evidence="2 3">
    <name type="scientific">Brevibacillus nitrificans</name>
    <dbReference type="NCBI Taxonomy" id="651560"/>
    <lineage>
        <taxon>Bacteria</taxon>
        <taxon>Bacillati</taxon>
        <taxon>Bacillota</taxon>
        <taxon>Bacilli</taxon>
        <taxon>Bacillales</taxon>
        <taxon>Paenibacillaceae</taxon>
        <taxon>Brevibacillus</taxon>
    </lineage>
</organism>
<dbReference type="AlphaFoldDB" id="A0A3M8D4I5"/>
<sequence length="262" mass="29520">MNRNLPDPRLHPDWLRPHSIEWYAQLGRLAGQFAYPWHSTLEEPNGETLFAAEIEQVVRDKNVLDIGCGHGAFTRSWSPLVKQITGLDVTCDFIHSGIPPYPANVRFVTANTKAGLPFERGEFDVAYTRRGPTSAYLDVKRVVKEGGMILGLHPGDKLSTELSEWFPGLFEPLPSGTPVLENLLQRLEQGGLGHAELRKVSSIEYLHEPLDVIRMSCFGQTPLLFEWVTSLCLSEVTQIFERKATNKGLPITFDRYYVKVTV</sequence>
<evidence type="ECO:0000313" key="3">
    <source>
        <dbReference type="Proteomes" id="UP000269573"/>
    </source>
</evidence>
<name>A0A3M8D4I5_9BACL</name>
<comment type="caution">
    <text evidence="2">The sequence shown here is derived from an EMBL/GenBank/DDBJ whole genome shotgun (WGS) entry which is preliminary data.</text>
</comment>
<reference evidence="2 3" key="1">
    <citation type="submission" date="2018-10" db="EMBL/GenBank/DDBJ databases">
        <title>Phylogenomics of Brevibacillus.</title>
        <authorList>
            <person name="Dunlap C."/>
        </authorList>
    </citation>
    <scope>NUCLEOTIDE SEQUENCE [LARGE SCALE GENOMIC DNA]</scope>
    <source>
        <strain evidence="2 3">JCM 15774</strain>
    </source>
</reference>
<dbReference type="RefSeq" id="WP_122924956.1">
    <property type="nucleotide sequence ID" value="NZ_RHHU01000011.1"/>
</dbReference>
<dbReference type="SUPFAM" id="SSF53335">
    <property type="entry name" value="S-adenosyl-L-methionine-dependent methyltransferases"/>
    <property type="match status" value="1"/>
</dbReference>
<keyword evidence="2" id="KW-0808">Transferase</keyword>
<protein>
    <submittedName>
        <fullName evidence="2">Class I SAM-dependent methyltransferase</fullName>
    </submittedName>
</protein>
<evidence type="ECO:0000313" key="2">
    <source>
        <dbReference type="EMBL" id="RNB83014.1"/>
    </source>
</evidence>
<dbReference type="Gene3D" id="3.40.50.150">
    <property type="entry name" value="Vaccinia Virus protein VP39"/>
    <property type="match status" value="1"/>
</dbReference>
<keyword evidence="3" id="KW-1185">Reference proteome</keyword>
<proteinExistence type="predicted"/>
<dbReference type="GO" id="GO:0032259">
    <property type="term" value="P:methylation"/>
    <property type="evidence" value="ECO:0007669"/>
    <property type="project" value="UniProtKB-KW"/>
</dbReference>
<dbReference type="GO" id="GO:0008168">
    <property type="term" value="F:methyltransferase activity"/>
    <property type="evidence" value="ECO:0007669"/>
    <property type="project" value="UniProtKB-KW"/>
</dbReference>
<evidence type="ECO:0000259" key="1">
    <source>
        <dbReference type="Pfam" id="PF13649"/>
    </source>
</evidence>
<keyword evidence="2" id="KW-0489">Methyltransferase</keyword>
<dbReference type="Proteomes" id="UP000269573">
    <property type="component" value="Unassembled WGS sequence"/>
</dbReference>
<dbReference type="EMBL" id="RHHU01000011">
    <property type="protein sequence ID" value="RNB83014.1"/>
    <property type="molecule type" value="Genomic_DNA"/>
</dbReference>
<accession>A0A3M8D4I5</accession>
<dbReference type="InterPro" id="IPR041698">
    <property type="entry name" value="Methyltransf_25"/>
</dbReference>
<dbReference type="CDD" id="cd02440">
    <property type="entry name" value="AdoMet_MTases"/>
    <property type="match status" value="1"/>
</dbReference>
<feature type="domain" description="Methyltransferase" evidence="1">
    <location>
        <begin position="63"/>
        <end position="147"/>
    </location>
</feature>